<dbReference type="SUPFAM" id="SSF57903">
    <property type="entry name" value="FYVE/PHD zinc finger"/>
    <property type="match status" value="1"/>
</dbReference>
<keyword evidence="1" id="KW-0479">Metal-binding</keyword>
<dbReference type="AlphaFoldDB" id="A0A8C6T574"/>
<dbReference type="PROSITE" id="PS50016">
    <property type="entry name" value="ZF_PHD_2"/>
    <property type="match status" value="1"/>
</dbReference>
<dbReference type="InterPro" id="IPR011011">
    <property type="entry name" value="Znf_FYVE_PHD"/>
</dbReference>
<dbReference type="Ensembl" id="ENSNMLT00000016436.1">
    <property type="protein sequence ID" value="ENSNMLP00000014626.1"/>
    <property type="gene ID" value="ENSNMLG00000009744.1"/>
</dbReference>
<feature type="region of interest" description="Disordered" evidence="5">
    <location>
        <begin position="162"/>
        <end position="279"/>
    </location>
</feature>
<dbReference type="Gene3D" id="3.30.40.10">
    <property type="entry name" value="Zinc/RING finger domain, C3HC4 (zinc finger)"/>
    <property type="match status" value="1"/>
</dbReference>
<feature type="region of interest" description="Disordered" evidence="5">
    <location>
        <begin position="428"/>
        <end position="448"/>
    </location>
</feature>
<keyword evidence="8" id="KW-1185">Reference proteome</keyword>
<protein>
    <recommendedName>
        <fullName evidence="6">PHD-type domain-containing protein</fullName>
    </recommendedName>
</protein>
<evidence type="ECO:0000256" key="4">
    <source>
        <dbReference type="PROSITE-ProRule" id="PRU00146"/>
    </source>
</evidence>
<dbReference type="InterPro" id="IPR013083">
    <property type="entry name" value="Znf_RING/FYVE/PHD"/>
</dbReference>
<keyword evidence="3" id="KW-0862">Zinc</keyword>
<reference evidence="7" key="1">
    <citation type="submission" date="2025-08" db="UniProtKB">
        <authorList>
            <consortium name="Ensembl"/>
        </authorList>
    </citation>
    <scope>IDENTIFICATION</scope>
</reference>
<feature type="region of interest" description="Disordered" evidence="5">
    <location>
        <begin position="71"/>
        <end position="149"/>
    </location>
</feature>
<proteinExistence type="predicted"/>
<evidence type="ECO:0000256" key="3">
    <source>
        <dbReference type="ARBA" id="ARBA00022833"/>
    </source>
</evidence>
<evidence type="ECO:0000256" key="2">
    <source>
        <dbReference type="ARBA" id="ARBA00022771"/>
    </source>
</evidence>
<feature type="compositionally biased region" description="Basic and acidic residues" evidence="5">
    <location>
        <begin position="439"/>
        <end position="448"/>
    </location>
</feature>
<organism evidence="7 8">
    <name type="scientific">Neogobius melanostomus</name>
    <name type="common">round goby</name>
    <dbReference type="NCBI Taxonomy" id="47308"/>
    <lineage>
        <taxon>Eukaryota</taxon>
        <taxon>Metazoa</taxon>
        <taxon>Chordata</taxon>
        <taxon>Craniata</taxon>
        <taxon>Vertebrata</taxon>
        <taxon>Euteleostomi</taxon>
        <taxon>Actinopterygii</taxon>
        <taxon>Neopterygii</taxon>
        <taxon>Teleostei</taxon>
        <taxon>Neoteleostei</taxon>
        <taxon>Acanthomorphata</taxon>
        <taxon>Gobiaria</taxon>
        <taxon>Gobiiformes</taxon>
        <taxon>Gobioidei</taxon>
        <taxon>Gobiidae</taxon>
        <taxon>Benthophilinae</taxon>
        <taxon>Neogobiini</taxon>
        <taxon>Neogobius</taxon>
    </lineage>
</organism>
<feature type="compositionally biased region" description="Basic and acidic residues" evidence="5">
    <location>
        <begin position="173"/>
        <end position="194"/>
    </location>
</feature>
<dbReference type="InterPro" id="IPR050690">
    <property type="entry name" value="JHDM1_Histone_Demethylase"/>
</dbReference>
<feature type="compositionally biased region" description="Basic residues" evidence="5">
    <location>
        <begin position="132"/>
        <end position="141"/>
    </location>
</feature>
<accession>A0A8C6T574</accession>
<dbReference type="Proteomes" id="UP000694523">
    <property type="component" value="Unplaced"/>
</dbReference>
<evidence type="ECO:0000256" key="5">
    <source>
        <dbReference type="SAM" id="MobiDB-lite"/>
    </source>
</evidence>
<evidence type="ECO:0000313" key="7">
    <source>
        <dbReference type="Ensembl" id="ENSNMLP00000014626.1"/>
    </source>
</evidence>
<evidence type="ECO:0000256" key="1">
    <source>
        <dbReference type="ARBA" id="ARBA00022723"/>
    </source>
</evidence>
<dbReference type="Pfam" id="PF16866">
    <property type="entry name" value="PHD_4"/>
    <property type="match status" value="1"/>
</dbReference>
<feature type="compositionally biased region" description="Basic and acidic residues" evidence="5">
    <location>
        <begin position="255"/>
        <end position="270"/>
    </location>
</feature>
<dbReference type="PANTHER" id="PTHR23123">
    <property type="entry name" value="PHD/F-BOX CONTAINING PROTEIN"/>
    <property type="match status" value="1"/>
</dbReference>
<feature type="compositionally biased region" description="Basic and acidic residues" evidence="5">
    <location>
        <begin position="71"/>
        <end position="103"/>
    </location>
</feature>
<keyword evidence="2 4" id="KW-0863">Zinc-finger</keyword>
<evidence type="ECO:0000259" key="6">
    <source>
        <dbReference type="PROSITE" id="PS50016"/>
    </source>
</evidence>
<evidence type="ECO:0000313" key="8">
    <source>
        <dbReference type="Proteomes" id="UP000694523"/>
    </source>
</evidence>
<dbReference type="InterPro" id="IPR019787">
    <property type="entry name" value="Znf_PHD-finger"/>
</dbReference>
<feature type="compositionally biased region" description="Low complexity" evidence="5">
    <location>
        <begin position="195"/>
        <end position="205"/>
    </location>
</feature>
<feature type="domain" description="PHD-type" evidence="6">
    <location>
        <begin position="18"/>
        <end position="71"/>
    </location>
</feature>
<reference evidence="7" key="2">
    <citation type="submission" date="2025-09" db="UniProtKB">
        <authorList>
            <consortium name="Ensembl"/>
        </authorList>
    </citation>
    <scope>IDENTIFICATION</scope>
</reference>
<name>A0A8C6T574_9GOBI</name>
<dbReference type="GO" id="GO:0008270">
    <property type="term" value="F:zinc ion binding"/>
    <property type="evidence" value="ECO:0007669"/>
    <property type="project" value="UniProtKB-KW"/>
</dbReference>
<feature type="compositionally biased region" description="Basic and acidic residues" evidence="5">
    <location>
        <begin position="218"/>
        <end position="241"/>
    </location>
</feature>
<sequence length="448" mass="49690">MKNICDICLCPQPVLPHTAVCLACGEFSLCLMECTICNEIIHPSCLKMGKAEGIINDEIPNCWECPKCHKEGKTSKDQTDGSGKRRLDNGEVGRWKITDDPPPKKKAPPAGEEVSNDGHKRKKEKEAATTAARRRNLRKSPVRAPARVPGLVSVGFRGRVLGGGASGSSNQDQRSHQREKLERFKRMCLLERRPSTSSSSSSSESDSSDSDSDAANQRAREKEREREREKEREKERERRLAELGFSASDDSDDAANEREEEREEPKRKGEGLQLKRKTMETDEDEVRACDKRLWAHIDLSRQRSFSARIAQRDHPAVSPVSLNLVPPTSQEAAHVAPCNRLQCKAELHTFSLPQPSAGRLISHFQLPQTVCRVRADLHTFSFSTSAGKVISHFQLPQPSAGSALGCVRLTDQCVALLRRCSSLQTVDLRSGSAPSSCPPDDRPLLKNS</sequence>